<dbReference type="SUPFAM" id="SSF56436">
    <property type="entry name" value="C-type lectin-like"/>
    <property type="match status" value="1"/>
</dbReference>
<evidence type="ECO:0000313" key="3">
    <source>
        <dbReference type="Proteomes" id="UP000523447"/>
    </source>
</evidence>
<name>A0A7X6RKM2_9NOCA</name>
<gene>
    <name evidence="2" type="ORF">HGA07_25035</name>
</gene>
<dbReference type="EMBL" id="JAAXPE010000036">
    <property type="protein sequence ID" value="NKY88868.1"/>
    <property type="molecule type" value="Genomic_DNA"/>
</dbReference>
<organism evidence="2 3">
    <name type="scientific">Nocardia veterana</name>
    <dbReference type="NCBI Taxonomy" id="132249"/>
    <lineage>
        <taxon>Bacteria</taxon>
        <taxon>Bacillati</taxon>
        <taxon>Actinomycetota</taxon>
        <taxon>Actinomycetes</taxon>
        <taxon>Mycobacteriales</taxon>
        <taxon>Nocardiaceae</taxon>
        <taxon>Nocardia</taxon>
    </lineage>
</organism>
<evidence type="ECO:0000313" key="2">
    <source>
        <dbReference type="EMBL" id="NKY88868.1"/>
    </source>
</evidence>
<reference evidence="2 3" key="1">
    <citation type="submission" date="2020-04" db="EMBL/GenBank/DDBJ databases">
        <title>MicrobeNet Type strains.</title>
        <authorList>
            <person name="Nicholson A.C."/>
        </authorList>
    </citation>
    <scope>NUCLEOTIDE SEQUENCE [LARGE SCALE GENOMIC DNA]</scope>
    <source>
        <strain evidence="2 3">DSM 44445</strain>
    </source>
</reference>
<dbReference type="PANTHER" id="PTHR23150:SF19">
    <property type="entry name" value="FORMYLGLYCINE-GENERATING ENZYME"/>
    <property type="match status" value="1"/>
</dbReference>
<protein>
    <submittedName>
        <fullName evidence="2">Formylglycine-generating enzyme family protein</fullName>
    </submittedName>
</protein>
<comment type="caution">
    <text evidence="2">The sequence shown here is derived from an EMBL/GenBank/DDBJ whole genome shotgun (WGS) entry which is preliminary data.</text>
</comment>
<dbReference type="InterPro" id="IPR051043">
    <property type="entry name" value="Sulfatase_Mod_Factor_Kinase"/>
</dbReference>
<dbReference type="Proteomes" id="UP000523447">
    <property type="component" value="Unassembled WGS sequence"/>
</dbReference>
<dbReference type="PANTHER" id="PTHR23150">
    <property type="entry name" value="SULFATASE MODIFYING FACTOR 1, 2"/>
    <property type="match status" value="1"/>
</dbReference>
<dbReference type="InterPro" id="IPR005532">
    <property type="entry name" value="SUMF_dom"/>
</dbReference>
<dbReference type="AlphaFoldDB" id="A0A7X6RKM2"/>
<proteinExistence type="predicted"/>
<sequence>MSHKTDGMVWIPPGRAEIGSPETHLAFLEELQHYSRKWFEDEAPQHKVMMDGYWIDQHPVTNAQFAEFADETGWVTTAERLGAGLVYGPDYWEPIPGISWRRPHPDLSAVDDRPNHPVVHVSHDDATAYATWAGKRLPTEDEWEYAAHGPSWRAWPWGSMWSRSAANSAEYWAGFAMRDLDDWKRWYAGHWRYNGPAPATTPVGSFAEFVSPFGVHDMAGNVTEWTSSKYRLYGFGTYDDGFGAAARLGFRVARGGSWKMMRLQTRTSERICGTPEYEAFDLGFRCAATLAAPHPLSTTGRSSITIEEKLHGDHR</sequence>
<dbReference type="RefSeq" id="WP_083893373.1">
    <property type="nucleotide sequence ID" value="NZ_CAWPHS010000030.1"/>
</dbReference>
<accession>A0A7X6RKM2</accession>
<dbReference type="Pfam" id="PF03781">
    <property type="entry name" value="FGE-sulfatase"/>
    <property type="match status" value="1"/>
</dbReference>
<evidence type="ECO:0000259" key="1">
    <source>
        <dbReference type="Pfam" id="PF03781"/>
    </source>
</evidence>
<keyword evidence="3" id="KW-1185">Reference proteome</keyword>
<dbReference type="GO" id="GO:0120147">
    <property type="term" value="F:formylglycine-generating oxidase activity"/>
    <property type="evidence" value="ECO:0007669"/>
    <property type="project" value="TreeGrafter"/>
</dbReference>
<dbReference type="InterPro" id="IPR016187">
    <property type="entry name" value="CTDL_fold"/>
</dbReference>
<dbReference type="InterPro" id="IPR042095">
    <property type="entry name" value="SUMF_sf"/>
</dbReference>
<dbReference type="Gene3D" id="3.90.1580.10">
    <property type="entry name" value="paralog of FGE (formylglycine-generating enzyme)"/>
    <property type="match status" value="1"/>
</dbReference>
<feature type="domain" description="Sulfatase-modifying factor enzyme-like" evidence="1">
    <location>
        <begin position="5"/>
        <end position="287"/>
    </location>
</feature>